<dbReference type="AlphaFoldDB" id="A0A8S9J495"/>
<accession>A0A8S9J495</accession>
<proteinExistence type="predicted"/>
<keyword evidence="1" id="KW-0472">Membrane</keyword>
<evidence type="ECO:0000256" key="1">
    <source>
        <dbReference type="SAM" id="Phobius"/>
    </source>
</evidence>
<dbReference type="EMBL" id="QGKY02001015">
    <property type="protein sequence ID" value="KAF2576433.1"/>
    <property type="molecule type" value="Genomic_DNA"/>
</dbReference>
<organism evidence="2">
    <name type="scientific">Brassica cretica</name>
    <name type="common">Mustard</name>
    <dbReference type="NCBI Taxonomy" id="69181"/>
    <lineage>
        <taxon>Eukaryota</taxon>
        <taxon>Viridiplantae</taxon>
        <taxon>Streptophyta</taxon>
        <taxon>Embryophyta</taxon>
        <taxon>Tracheophyta</taxon>
        <taxon>Spermatophyta</taxon>
        <taxon>Magnoliopsida</taxon>
        <taxon>eudicotyledons</taxon>
        <taxon>Gunneridae</taxon>
        <taxon>Pentapetalae</taxon>
        <taxon>rosids</taxon>
        <taxon>malvids</taxon>
        <taxon>Brassicales</taxon>
        <taxon>Brassicaceae</taxon>
        <taxon>Brassiceae</taxon>
        <taxon>Brassica</taxon>
    </lineage>
</organism>
<feature type="transmembrane region" description="Helical" evidence="1">
    <location>
        <begin position="77"/>
        <end position="94"/>
    </location>
</feature>
<evidence type="ECO:0000313" key="2">
    <source>
        <dbReference type="EMBL" id="KAF2576433.1"/>
    </source>
</evidence>
<keyword evidence="1" id="KW-0812">Transmembrane</keyword>
<name>A0A8S9J495_BRACR</name>
<reference evidence="2" key="1">
    <citation type="submission" date="2019-12" db="EMBL/GenBank/DDBJ databases">
        <title>Genome sequencing and annotation of Brassica cretica.</title>
        <authorList>
            <person name="Studholme D.J."/>
            <person name="Sarris P.F."/>
        </authorList>
    </citation>
    <scope>NUCLEOTIDE SEQUENCE</scope>
    <source>
        <strain evidence="2">PFS-102/07</strain>
        <tissue evidence="2">Leaf</tissue>
    </source>
</reference>
<protein>
    <submittedName>
        <fullName evidence="2">Uncharacterized protein</fullName>
    </submittedName>
</protein>
<sequence length="95" mass="11423">MEQEQLDYAMEQEQVRTTSSTLNHTKKFTTSFHLRLNSFWDSYHVTSQFQLLVPLKNTMILVYLVVIDLLREKLLKVIMNSFLFSFIYFSIFYIV</sequence>
<keyword evidence="1" id="KW-1133">Transmembrane helix</keyword>
<comment type="caution">
    <text evidence="2">The sequence shown here is derived from an EMBL/GenBank/DDBJ whole genome shotgun (WGS) entry which is preliminary data.</text>
</comment>
<gene>
    <name evidence="2" type="ORF">F2Q70_00000594</name>
</gene>
<feature type="transmembrane region" description="Helical" evidence="1">
    <location>
        <begin position="49"/>
        <end position="70"/>
    </location>
</feature>